<gene>
    <name evidence="2" type="ORF">OZSIB_3508</name>
</gene>
<dbReference type="Gene3D" id="3.60.15.10">
    <property type="entry name" value="Ribonuclease Z/Hydroxyacylglutathione hydrolase-like"/>
    <property type="match status" value="1"/>
</dbReference>
<dbReference type="Proteomes" id="UP000252355">
    <property type="component" value="Unassembled WGS sequence"/>
</dbReference>
<dbReference type="EMBL" id="QOQW01000007">
    <property type="protein sequence ID" value="RCK80326.1"/>
    <property type="molecule type" value="Genomic_DNA"/>
</dbReference>
<dbReference type="SUPFAM" id="SSF56281">
    <property type="entry name" value="Metallo-hydrolase/oxidoreductase"/>
    <property type="match status" value="1"/>
</dbReference>
<sequence>MKHWLVVVLCVTLLNLGRALVAAPAFPIDRIPTAAGDLEITFIGHGTLMLRWSGKVIHVDPWSKLADYSKLPPADLVLLTHHHYDHLDQEALARISAEKTTVVMPAVCAASVPGGVVLANGASYTWEGLTIEAVPAYNRQHMREPGQPYHPKGEGNGYVLTLGGTRVYIAGDTEDVPEMAALRHIDVAFLPMNLPYTMTPEMVASAARAFQPKILYPYHYGETDPQKLVDLLADLKLVDVRIRPMK</sequence>
<keyword evidence="2" id="KW-0378">Hydrolase</keyword>
<dbReference type="GO" id="GO:0016787">
    <property type="term" value="F:hydrolase activity"/>
    <property type="evidence" value="ECO:0007669"/>
    <property type="project" value="UniProtKB-KW"/>
</dbReference>
<evidence type="ECO:0000313" key="2">
    <source>
        <dbReference type="EMBL" id="RCK80326.1"/>
    </source>
</evidence>
<dbReference type="PANTHER" id="PTHR43546">
    <property type="entry name" value="UPF0173 METAL-DEPENDENT HYDROLASE MJ1163-RELATED"/>
    <property type="match status" value="1"/>
</dbReference>
<dbReference type="InterPro" id="IPR050114">
    <property type="entry name" value="UPF0173_UPF0282_UlaG_hydrolase"/>
</dbReference>
<feature type="chain" id="PRO_5016952049" evidence="1">
    <location>
        <begin position="23"/>
        <end position="246"/>
    </location>
</feature>
<name>A0A367ZQJ8_9BACT</name>
<keyword evidence="1" id="KW-0732">Signal</keyword>
<comment type="caution">
    <text evidence="2">The sequence shown here is derived from an EMBL/GenBank/DDBJ whole genome shotgun (WGS) entry which is preliminary data.</text>
</comment>
<evidence type="ECO:0000256" key="1">
    <source>
        <dbReference type="SAM" id="SignalP"/>
    </source>
</evidence>
<feature type="signal peptide" evidence="1">
    <location>
        <begin position="1"/>
        <end position="22"/>
    </location>
</feature>
<evidence type="ECO:0000313" key="3">
    <source>
        <dbReference type="Proteomes" id="UP000252355"/>
    </source>
</evidence>
<reference evidence="2 3" key="1">
    <citation type="submission" date="2018-05" db="EMBL/GenBank/DDBJ databases">
        <title>A metagenomic window into the 2 km-deep terrestrial subsurface aquifer revealed taxonomically and functionally diverse microbial community comprising novel uncultured bacterial lineages.</title>
        <authorList>
            <person name="Kadnikov V.V."/>
            <person name="Mardanov A.V."/>
            <person name="Beletsky A.V."/>
            <person name="Banks D."/>
            <person name="Pimenov N.V."/>
            <person name="Frank Y.A."/>
            <person name="Karnachuk O.V."/>
            <person name="Ravin N.V."/>
        </authorList>
    </citation>
    <scope>NUCLEOTIDE SEQUENCE [LARGE SCALE GENOMIC DNA]</scope>
    <source>
        <strain evidence="2">BY5</strain>
    </source>
</reference>
<dbReference type="InterPro" id="IPR036866">
    <property type="entry name" value="RibonucZ/Hydroxyglut_hydro"/>
</dbReference>
<dbReference type="Pfam" id="PF13483">
    <property type="entry name" value="Lactamase_B_3"/>
    <property type="match status" value="1"/>
</dbReference>
<accession>A0A367ZQJ8</accession>
<dbReference type="PANTHER" id="PTHR43546:SF3">
    <property type="entry name" value="UPF0173 METAL-DEPENDENT HYDROLASE MJ1163"/>
    <property type="match status" value="1"/>
</dbReference>
<protein>
    <submittedName>
        <fullName evidence="2">Putative metal-dependent hydrolase</fullName>
    </submittedName>
</protein>
<dbReference type="AlphaFoldDB" id="A0A367ZQJ8"/>
<proteinExistence type="predicted"/>
<organism evidence="2 3">
    <name type="scientific">Candidatus Ozemobacter sibiricus</name>
    <dbReference type="NCBI Taxonomy" id="2268124"/>
    <lineage>
        <taxon>Bacteria</taxon>
        <taxon>Candidatus Ozemobacteria</taxon>
        <taxon>Candidatus Ozemobacterales</taxon>
        <taxon>Candidatus Ozemobacteraceae</taxon>
        <taxon>Candidatus Ozemobacter</taxon>
    </lineage>
</organism>